<keyword evidence="3" id="KW-0444">Lipid biosynthesis</keyword>
<dbReference type="InterPro" id="IPR000089">
    <property type="entry name" value="Biotin_lipoyl"/>
</dbReference>
<dbReference type="GO" id="GO:0003989">
    <property type="term" value="F:acetyl-CoA carboxylase activity"/>
    <property type="evidence" value="ECO:0007669"/>
    <property type="project" value="InterPro"/>
</dbReference>
<keyword evidence="2 3" id="KW-0092">Biotin</keyword>
<keyword evidence="3" id="KW-0275">Fatty acid biosynthesis</keyword>
<feature type="compositionally biased region" description="Low complexity" evidence="4">
    <location>
        <begin position="44"/>
        <end position="62"/>
    </location>
</feature>
<dbReference type="PROSITE" id="PS50968">
    <property type="entry name" value="BIOTINYL_LIPOYL"/>
    <property type="match status" value="1"/>
</dbReference>
<dbReference type="CDD" id="cd06850">
    <property type="entry name" value="biotinyl_domain"/>
    <property type="match status" value="1"/>
</dbReference>
<dbReference type="UniPathway" id="UPA00094"/>
<proteinExistence type="predicted"/>
<dbReference type="InterPro" id="IPR001249">
    <property type="entry name" value="AcCoA_biotinCC"/>
</dbReference>
<sequence length="168" mass="18356">MSHIDEIKDIVQMVLKSPIYDFSLEYGDVKLSFKKENRSGQQPDESSSAEASQAAQLAQADTDTARIPDTQPAYSEKAAAEQGEKGNVSLKEIVSSMVGIFYASSEPDAPPFVQVGDRITKDSVVGVIEAMKMFNELQADTDGEIVQILVENGQLIQFGQPLFIVRPN</sequence>
<evidence type="ECO:0000313" key="7">
    <source>
        <dbReference type="Proteomes" id="UP000295636"/>
    </source>
</evidence>
<evidence type="ECO:0000256" key="1">
    <source>
        <dbReference type="ARBA" id="ARBA00017562"/>
    </source>
</evidence>
<protein>
    <recommendedName>
        <fullName evidence="1 3">Biotin carboxyl carrier protein of acetyl-CoA carboxylase</fullName>
    </recommendedName>
</protein>
<dbReference type="EMBL" id="SMRT01000002">
    <property type="protein sequence ID" value="TDF99466.1"/>
    <property type="molecule type" value="Genomic_DNA"/>
</dbReference>
<dbReference type="NCBIfam" id="TIGR00531">
    <property type="entry name" value="BCCP"/>
    <property type="match status" value="1"/>
</dbReference>
<dbReference type="Gene3D" id="2.40.50.100">
    <property type="match status" value="1"/>
</dbReference>
<keyword evidence="7" id="KW-1185">Reference proteome</keyword>
<comment type="caution">
    <text evidence="6">The sequence shown here is derived from an EMBL/GenBank/DDBJ whole genome shotgun (WGS) entry which is preliminary data.</text>
</comment>
<dbReference type="SUPFAM" id="SSF51230">
    <property type="entry name" value="Single hybrid motif"/>
    <property type="match status" value="1"/>
</dbReference>
<dbReference type="InterPro" id="IPR011053">
    <property type="entry name" value="Single_hybrid_motif"/>
</dbReference>
<reference evidence="6 7" key="1">
    <citation type="submission" date="2019-03" db="EMBL/GenBank/DDBJ databases">
        <title>This is whole genome sequence of Paenibacillus sp MS74 strain.</title>
        <authorList>
            <person name="Trinh H.N."/>
        </authorList>
    </citation>
    <scope>NUCLEOTIDE SEQUENCE [LARGE SCALE GENOMIC DNA]</scope>
    <source>
        <strain evidence="6 7">MS74</strain>
    </source>
</reference>
<evidence type="ECO:0000313" key="6">
    <source>
        <dbReference type="EMBL" id="TDF99466.1"/>
    </source>
</evidence>
<evidence type="ECO:0000256" key="3">
    <source>
        <dbReference type="RuleBase" id="RU364072"/>
    </source>
</evidence>
<dbReference type="Proteomes" id="UP000295636">
    <property type="component" value="Unassembled WGS sequence"/>
</dbReference>
<organism evidence="6 7">
    <name type="scientific">Paenibacillus piri</name>
    <dbReference type="NCBI Taxonomy" id="2547395"/>
    <lineage>
        <taxon>Bacteria</taxon>
        <taxon>Bacillati</taxon>
        <taxon>Bacillota</taxon>
        <taxon>Bacilli</taxon>
        <taxon>Bacillales</taxon>
        <taxon>Paenibacillaceae</taxon>
        <taxon>Paenibacillus</taxon>
    </lineage>
</organism>
<gene>
    <name evidence="6" type="primary">accB</name>
    <name evidence="6" type="ORF">E1757_06350</name>
</gene>
<dbReference type="PANTHER" id="PTHR45266">
    <property type="entry name" value="OXALOACETATE DECARBOXYLASE ALPHA CHAIN"/>
    <property type="match status" value="1"/>
</dbReference>
<accession>A0A4R5KUQ8</accession>
<keyword evidence="3" id="KW-0276">Fatty acid metabolism</keyword>
<comment type="function">
    <text evidence="3">This protein is a component of the acetyl coenzyme A carboxylase complex; first, biotin carboxylase catalyzes the carboxylation of the carrier protein and then the transcarboxylase transfers the carboxyl group to form malonyl-CoA.</text>
</comment>
<evidence type="ECO:0000259" key="5">
    <source>
        <dbReference type="PROSITE" id="PS50968"/>
    </source>
</evidence>
<dbReference type="PANTHER" id="PTHR45266:SF3">
    <property type="entry name" value="OXALOACETATE DECARBOXYLASE ALPHA CHAIN"/>
    <property type="match status" value="1"/>
</dbReference>
<dbReference type="PRINTS" id="PR01071">
    <property type="entry name" value="ACOABIOTINCC"/>
</dbReference>
<dbReference type="GO" id="GO:0006633">
    <property type="term" value="P:fatty acid biosynthetic process"/>
    <property type="evidence" value="ECO:0007669"/>
    <property type="project" value="UniProtKB-UniPathway"/>
</dbReference>
<dbReference type="Pfam" id="PF00364">
    <property type="entry name" value="Biotin_lipoyl"/>
    <property type="match status" value="1"/>
</dbReference>
<feature type="region of interest" description="Disordered" evidence="4">
    <location>
        <begin position="35"/>
        <end position="85"/>
    </location>
</feature>
<keyword evidence="3" id="KW-0443">Lipid metabolism</keyword>
<dbReference type="InterPro" id="IPR050709">
    <property type="entry name" value="Biotin_Carboxyl_Carrier/Decarb"/>
</dbReference>
<dbReference type="GO" id="GO:0009317">
    <property type="term" value="C:acetyl-CoA carboxylase complex"/>
    <property type="evidence" value="ECO:0007669"/>
    <property type="project" value="InterPro"/>
</dbReference>
<evidence type="ECO:0000256" key="2">
    <source>
        <dbReference type="ARBA" id="ARBA00023267"/>
    </source>
</evidence>
<comment type="pathway">
    <text evidence="3">Lipid metabolism; fatty acid biosynthesis.</text>
</comment>
<dbReference type="AlphaFoldDB" id="A0A4R5KUQ8"/>
<dbReference type="OrthoDB" id="9811735at2"/>
<name>A0A4R5KUQ8_9BACL</name>
<evidence type="ECO:0000256" key="4">
    <source>
        <dbReference type="SAM" id="MobiDB-lite"/>
    </source>
</evidence>
<feature type="domain" description="Lipoyl-binding" evidence="5">
    <location>
        <begin position="90"/>
        <end position="166"/>
    </location>
</feature>
<dbReference type="RefSeq" id="WP_133226003.1">
    <property type="nucleotide sequence ID" value="NZ_SMRT01000002.1"/>
</dbReference>